<geneLocation type="mitochondrion" evidence="2"/>
<reference evidence="2" key="1">
    <citation type="submission" date="2013-05" db="EMBL/GenBank/DDBJ databases">
        <title>Draft genome sequences of six wheat associated Fusarium spp. isolates.</title>
        <authorList>
            <person name="Moolhuijzen P.M."/>
            <person name="Manners J.M."/>
            <person name="Wilcox S."/>
            <person name="Bellgard M.I."/>
            <person name="Gardiner D.M."/>
        </authorList>
    </citation>
    <scope>NUCLEOTIDE SEQUENCE</scope>
    <source>
        <strain evidence="2">CS3069</strain>
    </source>
</reference>
<sequence length="52" mass="6221">RNIFQFPITRLSKTSPVNLILRCIDNNDISCYIYWIYIYIYIYTHICMGAAL</sequence>
<dbReference type="EMBL" id="HG321348">
    <property type="protein sequence ID" value="CEF82697.1"/>
    <property type="molecule type" value="Genomic_DNA"/>
</dbReference>
<organism evidence="2">
    <name type="scientific">Fusarium clavum</name>
    <dbReference type="NCBI Taxonomy" id="2594811"/>
    <lineage>
        <taxon>Eukaryota</taxon>
        <taxon>Fungi</taxon>
        <taxon>Dikarya</taxon>
        <taxon>Ascomycota</taxon>
        <taxon>Pezizomycotina</taxon>
        <taxon>Sordariomycetes</taxon>
        <taxon>Hypocreomycetidae</taxon>
        <taxon>Hypocreales</taxon>
        <taxon>Nectriaceae</taxon>
        <taxon>Fusarium</taxon>
        <taxon>Fusarium incarnatum-equiseti species complex</taxon>
    </lineage>
</organism>
<keyword evidence="1" id="KW-0472">Membrane</keyword>
<proteinExistence type="predicted"/>
<accession>W1I9T8</accession>
<keyword evidence="1" id="KW-0812">Transmembrane</keyword>
<name>W1I9T8_9HYPO</name>
<protein>
    <submittedName>
        <fullName evidence="2">Unclassified</fullName>
    </submittedName>
</protein>
<feature type="non-terminal residue" evidence="2">
    <location>
        <position position="1"/>
    </location>
</feature>
<feature type="non-terminal residue" evidence="2">
    <location>
        <position position="52"/>
    </location>
</feature>
<evidence type="ECO:0000256" key="1">
    <source>
        <dbReference type="SAM" id="Phobius"/>
    </source>
</evidence>
<dbReference type="AlphaFoldDB" id="W1I9T8"/>
<evidence type="ECO:0000313" key="2">
    <source>
        <dbReference type="EMBL" id="CDL73435.1"/>
    </source>
</evidence>
<dbReference type="EMBL" id="CBMI010005105">
    <property type="protein sequence ID" value="CDL73435.1"/>
    <property type="molecule type" value="Genomic_DNA"/>
</dbReference>
<keyword evidence="2" id="KW-0496">Mitochondrion</keyword>
<feature type="transmembrane region" description="Helical" evidence="1">
    <location>
        <begin position="32"/>
        <end position="51"/>
    </location>
</feature>
<gene>
    <name evidence="2" type="ORF">BN850_0138230</name>
</gene>
<keyword evidence="1" id="KW-1133">Transmembrane helix</keyword>